<dbReference type="GO" id="GO:0000981">
    <property type="term" value="F:DNA-binding transcription factor activity, RNA polymerase II-specific"/>
    <property type="evidence" value="ECO:0007669"/>
    <property type="project" value="InterPro"/>
</dbReference>
<accession>A0A8H7TEJ7</accession>
<dbReference type="PROSITE" id="PS50048">
    <property type="entry name" value="ZN2_CY6_FUNGAL_2"/>
    <property type="match status" value="1"/>
</dbReference>
<dbReference type="InterPro" id="IPR021858">
    <property type="entry name" value="Fun_TF"/>
</dbReference>
<dbReference type="InterPro" id="IPR036864">
    <property type="entry name" value="Zn2-C6_fun-type_DNA-bd_sf"/>
</dbReference>
<dbReference type="Pfam" id="PF11951">
    <property type="entry name" value="Fungal_trans_2"/>
    <property type="match status" value="1"/>
</dbReference>
<dbReference type="GO" id="GO:0008270">
    <property type="term" value="F:zinc ion binding"/>
    <property type="evidence" value="ECO:0007669"/>
    <property type="project" value="InterPro"/>
</dbReference>
<keyword evidence="5" id="KW-1185">Reference proteome</keyword>
<dbReference type="PROSITE" id="PS00463">
    <property type="entry name" value="ZN2_CY6_FUNGAL_1"/>
    <property type="match status" value="1"/>
</dbReference>
<dbReference type="GO" id="GO:0005634">
    <property type="term" value="C:nucleus"/>
    <property type="evidence" value="ECO:0007669"/>
    <property type="project" value="UniProtKB-SubCell"/>
</dbReference>
<dbReference type="CDD" id="cd00067">
    <property type="entry name" value="GAL4"/>
    <property type="match status" value="1"/>
</dbReference>
<dbReference type="EMBL" id="JAFJYH010000146">
    <property type="protein sequence ID" value="KAG4417752.1"/>
    <property type="molecule type" value="Genomic_DNA"/>
</dbReference>
<evidence type="ECO:0000259" key="3">
    <source>
        <dbReference type="PROSITE" id="PS50048"/>
    </source>
</evidence>
<evidence type="ECO:0000256" key="1">
    <source>
        <dbReference type="ARBA" id="ARBA00004123"/>
    </source>
</evidence>
<protein>
    <recommendedName>
        <fullName evidence="3">Zn(2)-C6 fungal-type domain-containing protein</fullName>
    </recommendedName>
</protein>
<name>A0A8H7TEJ7_9HELO</name>
<dbReference type="OrthoDB" id="1919336at2759"/>
<dbReference type="Proteomes" id="UP000664132">
    <property type="component" value="Unassembled WGS sequence"/>
</dbReference>
<comment type="caution">
    <text evidence="4">The sequence shown here is derived from an EMBL/GenBank/DDBJ whole genome shotgun (WGS) entry which is preliminary data.</text>
</comment>
<evidence type="ECO:0000256" key="2">
    <source>
        <dbReference type="ARBA" id="ARBA00023242"/>
    </source>
</evidence>
<dbReference type="Gene3D" id="4.10.240.10">
    <property type="entry name" value="Zn(2)-C6 fungal-type DNA-binding domain"/>
    <property type="match status" value="1"/>
</dbReference>
<dbReference type="SMART" id="SM00066">
    <property type="entry name" value="GAL4"/>
    <property type="match status" value="1"/>
</dbReference>
<dbReference type="InterPro" id="IPR001138">
    <property type="entry name" value="Zn2Cys6_DnaBD"/>
</dbReference>
<feature type="domain" description="Zn(2)-C6 fungal-type" evidence="3">
    <location>
        <begin position="20"/>
        <end position="50"/>
    </location>
</feature>
<organism evidence="4 5">
    <name type="scientific">Cadophora malorum</name>
    <dbReference type="NCBI Taxonomy" id="108018"/>
    <lineage>
        <taxon>Eukaryota</taxon>
        <taxon>Fungi</taxon>
        <taxon>Dikarya</taxon>
        <taxon>Ascomycota</taxon>
        <taxon>Pezizomycotina</taxon>
        <taxon>Leotiomycetes</taxon>
        <taxon>Helotiales</taxon>
        <taxon>Ploettnerulaceae</taxon>
        <taxon>Cadophora</taxon>
    </lineage>
</organism>
<gene>
    <name evidence="4" type="ORF">IFR04_009121</name>
</gene>
<dbReference type="AlphaFoldDB" id="A0A8H7TEJ7"/>
<dbReference type="Pfam" id="PF00172">
    <property type="entry name" value="Zn_clus"/>
    <property type="match status" value="1"/>
</dbReference>
<comment type="subcellular location">
    <subcellularLocation>
        <location evidence="1">Nucleus</location>
    </subcellularLocation>
</comment>
<dbReference type="PANTHER" id="PTHR37534:SF46">
    <property type="entry name" value="ZN(II)2CYS6 TRANSCRIPTION FACTOR (EUROFUNG)"/>
    <property type="match status" value="1"/>
</dbReference>
<sequence>MENINEKGTARKTKLRTLTGCFMCRRRRKKCDEAKIRCGACTKHNLPCIWPASVGNDTTNRSGEQLVIGSIEYNKGVVVRDPDLTLGGDHLQQSFSDDSTKIGVIRSAMYGLPGITTSVDHYLSTHLREKFLPGVLRGNAHEAFRNWQHLISIGIETNVALKAYLATAAMHASWTEKKFRIVALRHYNTVISDFRKEIEGGHVHGSEDWVMYTTNFLCLFEINQGWNGQGKQSGPTPHLEGLARVLKIRISASTATGKIHPKDRIAAESLLYFASTLSFYYSEVDVVWDLLDWDALSLFLDPVVFPGVSSTQNSPLLGADWKLYKTIFEITRQSHEHSSRLSECFRATEMASDLTEWKRELNSEICQSMSSEAVHTFQQTILYIIAAQILLLKNIRPGTRSFHSEVRVLVQEAMAIATELTIAPNCGFYLCWPLAILSCAVETAHDFILLRTMLQKIWIVSQCGEVRRVLQASEAMWRATQRDHPGGIDTGSEQQGLLDCLDNPAGFFQYALSSSPDE</sequence>
<evidence type="ECO:0000313" key="4">
    <source>
        <dbReference type="EMBL" id="KAG4417752.1"/>
    </source>
</evidence>
<dbReference type="SUPFAM" id="SSF57701">
    <property type="entry name" value="Zn2/Cys6 DNA-binding domain"/>
    <property type="match status" value="1"/>
</dbReference>
<dbReference type="PANTHER" id="PTHR37534">
    <property type="entry name" value="TRANSCRIPTIONAL ACTIVATOR PROTEIN UGA3"/>
    <property type="match status" value="1"/>
</dbReference>
<proteinExistence type="predicted"/>
<reference evidence="4" key="1">
    <citation type="submission" date="2021-02" db="EMBL/GenBank/DDBJ databases">
        <title>Genome sequence Cadophora malorum strain M34.</title>
        <authorList>
            <person name="Stefanovic E."/>
            <person name="Vu D."/>
            <person name="Scully C."/>
            <person name="Dijksterhuis J."/>
            <person name="Roader J."/>
            <person name="Houbraken J."/>
        </authorList>
    </citation>
    <scope>NUCLEOTIDE SEQUENCE</scope>
    <source>
        <strain evidence="4">M34</strain>
    </source>
</reference>
<keyword evidence="2" id="KW-0539">Nucleus</keyword>
<evidence type="ECO:0000313" key="5">
    <source>
        <dbReference type="Proteomes" id="UP000664132"/>
    </source>
</evidence>